<accession>A0A452Y2I5</accession>
<feature type="region of interest" description="Disordered" evidence="1">
    <location>
        <begin position="299"/>
        <end position="324"/>
    </location>
</feature>
<proteinExistence type="predicted"/>
<protein>
    <submittedName>
        <fullName evidence="2">Uncharacterized protein</fullName>
    </submittedName>
</protein>
<dbReference type="AlphaFoldDB" id="A0A452Y2I5"/>
<feature type="compositionally biased region" description="Polar residues" evidence="1">
    <location>
        <begin position="300"/>
        <end position="314"/>
    </location>
</feature>
<evidence type="ECO:0000256" key="1">
    <source>
        <dbReference type="SAM" id="MobiDB-lite"/>
    </source>
</evidence>
<name>A0A452Y2I5_AEGTS</name>
<reference evidence="3" key="1">
    <citation type="journal article" date="2014" name="Science">
        <title>Ancient hybridizations among the ancestral genomes of bread wheat.</title>
        <authorList>
            <consortium name="International Wheat Genome Sequencing Consortium,"/>
            <person name="Marcussen T."/>
            <person name="Sandve S.R."/>
            <person name="Heier L."/>
            <person name="Spannagl M."/>
            <person name="Pfeifer M."/>
            <person name="Jakobsen K.S."/>
            <person name="Wulff B.B."/>
            <person name="Steuernagel B."/>
            <person name="Mayer K.F."/>
            <person name="Olsen O.A."/>
        </authorList>
    </citation>
    <scope>NUCLEOTIDE SEQUENCE [LARGE SCALE GENOMIC DNA]</scope>
    <source>
        <strain evidence="3">cv. AL8/78</strain>
    </source>
</reference>
<dbReference type="Proteomes" id="UP000015105">
    <property type="component" value="Chromosome 1D"/>
</dbReference>
<reference evidence="2" key="5">
    <citation type="journal article" date="2021" name="G3 (Bethesda)">
        <title>Aegilops tauschii genome assembly Aet v5.0 features greater sequence contiguity and improved annotation.</title>
        <authorList>
            <person name="Wang L."/>
            <person name="Zhu T."/>
            <person name="Rodriguez J.C."/>
            <person name="Deal K.R."/>
            <person name="Dubcovsky J."/>
            <person name="McGuire P.E."/>
            <person name="Lux T."/>
            <person name="Spannagl M."/>
            <person name="Mayer K.F.X."/>
            <person name="Baldrich P."/>
            <person name="Meyers B.C."/>
            <person name="Huo N."/>
            <person name="Gu Y.Q."/>
            <person name="Zhou H."/>
            <person name="Devos K.M."/>
            <person name="Bennetzen J.L."/>
            <person name="Unver T."/>
            <person name="Budak H."/>
            <person name="Gulick P.J."/>
            <person name="Galiba G."/>
            <person name="Kalapos B."/>
            <person name="Nelson D.R."/>
            <person name="Li P."/>
            <person name="You F.M."/>
            <person name="Luo M.C."/>
            <person name="Dvorak J."/>
        </authorList>
    </citation>
    <scope>NUCLEOTIDE SEQUENCE [LARGE SCALE GENOMIC DNA]</scope>
    <source>
        <strain evidence="2">cv. AL8/78</strain>
    </source>
</reference>
<feature type="region of interest" description="Disordered" evidence="1">
    <location>
        <begin position="171"/>
        <end position="190"/>
    </location>
</feature>
<sequence length="324" mass="34743">ISRPLFRSRSTACDALVVNQITNQRPSSSAGVRAARVGMATAVNEHVLLSQPDKLVLLAEIPAADSCGSSQPDVTFRLLVEQCSDYGGGPVDVDTMEDVSCRVPLRDLGRRGAADRAFAGLVARLDNPMLRPEVATEARRAAERVGARRGALDELGGVEFRLRVVFVDDDASEEPAASDEDESGSDMEFGEFDLSGARSLHGQRAVAAYEEDEDGCSAQFMVRPYRAGEGASLLLSSFEARSDGPELTEQHELTSHDMRRLVHLALEGGASMEDDEAYQRALAGGTAVSSASRAAMVDQALQSASHQQQRSKSPSPIFPMRSGF</sequence>
<evidence type="ECO:0000313" key="2">
    <source>
        <dbReference type="EnsemblPlants" id="AET1Gv20263600.1"/>
    </source>
</evidence>
<dbReference type="Gramene" id="AET1Gv20263600.1">
    <property type="protein sequence ID" value="AET1Gv20263600.1"/>
    <property type="gene ID" value="AET1Gv20263600"/>
</dbReference>
<organism evidence="2 3">
    <name type="scientific">Aegilops tauschii subsp. strangulata</name>
    <name type="common">Goatgrass</name>
    <dbReference type="NCBI Taxonomy" id="200361"/>
    <lineage>
        <taxon>Eukaryota</taxon>
        <taxon>Viridiplantae</taxon>
        <taxon>Streptophyta</taxon>
        <taxon>Embryophyta</taxon>
        <taxon>Tracheophyta</taxon>
        <taxon>Spermatophyta</taxon>
        <taxon>Magnoliopsida</taxon>
        <taxon>Liliopsida</taxon>
        <taxon>Poales</taxon>
        <taxon>Poaceae</taxon>
        <taxon>BOP clade</taxon>
        <taxon>Pooideae</taxon>
        <taxon>Triticodae</taxon>
        <taxon>Triticeae</taxon>
        <taxon>Triticinae</taxon>
        <taxon>Aegilops</taxon>
    </lineage>
</organism>
<dbReference type="EnsemblPlants" id="AET1Gv20263600.1">
    <property type="protein sequence ID" value="AET1Gv20263600.1"/>
    <property type="gene ID" value="AET1Gv20263600"/>
</dbReference>
<reference evidence="3" key="2">
    <citation type="journal article" date="2017" name="Nat. Plants">
        <title>The Aegilops tauschii genome reveals multiple impacts of transposons.</title>
        <authorList>
            <person name="Zhao G."/>
            <person name="Zou C."/>
            <person name="Li K."/>
            <person name="Wang K."/>
            <person name="Li T."/>
            <person name="Gao L."/>
            <person name="Zhang X."/>
            <person name="Wang H."/>
            <person name="Yang Z."/>
            <person name="Liu X."/>
            <person name="Jiang W."/>
            <person name="Mao L."/>
            <person name="Kong X."/>
            <person name="Jiao Y."/>
            <person name="Jia J."/>
        </authorList>
    </citation>
    <scope>NUCLEOTIDE SEQUENCE [LARGE SCALE GENOMIC DNA]</scope>
    <source>
        <strain evidence="3">cv. AL8/78</strain>
    </source>
</reference>
<evidence type="ECO:0000313" key="3">
    <source>
        <dbReference type="Proteomes" id="UP000015105"/>
    </source>
</evidence>
<reference evidence="2" key="3">
    <citation type="journal article" date="2017" name="Nature">
        <title>Genome sequence of the progenitor of the wheat D genome Aegilops tauschii.</title>
        <authorList>
            <person name="Luo M.C."/>
            <person name="Gu Y.Q."/>
            <person name="Puiu D."/>
            <person name="Wang H."/>
            <person name="Twardziok S.O."/>
            <person name="Deal K.R."/>
            <person name="Huo N."/>
            <person name="Zhu T."/>
            <person name="Wang L."/>
            <person name="Wang Y."/>
            <person name="McGuire P.E."/>
            <person name="Liu S."/>
            <person name="Long H."/>
            <person name="Ramasamy R.K."/>
            <person name="Rodriguez J.C."/>
            <person name="Van S.L."/>
            <person name="Yuan L."/>
            <person name="Wang Z."/>
            <person name="Xia Z."/>
            <person name="Xiao L."/>
            <person name="Anderson O.D."/>
            <person name="Ouyang S."/>
            <person name="Liang Y."/>
            <person name="Zimin A.V."/>
            <person name="Pertea G."/>
            <person name="Qi P."/>
            <person name="Bennetzen J.L."/>
            <person name="Dai X."/>
            <person name="Dawson M.W."/>
            <person name="Muller H.G."/>
            <person name="Kugler K."/>
            <person name="Rivarola-Duarte L."/>
            <person name="Spannagl M."/>
            <person name="Mayer K.F.X."/>
            <person name="Lu F.H."/>
            <person name="Bevan M.W."/>
            <person name="Leroy P."/>
            <person name="Li P."/>
            <person name="You F.M."/>
            <person name="Sun Q."/>
            <person name="Liu Z."/>
            <person name="Lyons E."/>
            <person name="Wicker T."/>
            <person name="Salzberg S.L."/>
            <person name="Devos K.M."/>
            <person name="Dvorak J."/>
        </authorList>
    </citation>
    <scope>NUCLEOTIDE SEQUENCE [LARGE SCALE GENOMIC DNA]</scope>
    <source>
        <strain evidence="2">cv. AL8/78</strain>
    </source>
</reference>
<reference evidence="2" key="4">
    <citation type="submission" date="2019-03" db="UniProtKB">
        <authorList>
            <consortium name="EnsemblPlants"/>
        </authorList>
    </citation>
    <scope>IDENTIFICATION</scope>
</reference>
<keyword evidence="3" id="KW-1185">Reference proteome</keyword>